<dbReference type="Gene3D" id="6.10.250.3370">
    <property type="match status" value="1"/>
</dbReference>
<dbReference type="PANTHER" id="PTHR34384:SF6">
    <property type="entry name" value="STAPHYLOFERRIN B SYNTHASE"/>
    <property type="match status" value="1"/>
</dbReference>
<dbReference type="Proteomes" id="UP001164963">
    <property type="component" value="Chromosome"/>
</dbReference>
<accession>A0ABY6PP94</accession>
<dbReference type="Pfam" id="PF04183">
    <property type="entry name" value="IucA_IucC"/>
    <property type="match status" value="1"/>
</dbReference>
<evidence type="ECO:0000259" key="5">
    <source>
        <dbReference type="Pfam" id="PF06276"/>
    </source>
</evidence>
<sequence length="611" mass="67766">MPTYPAHHDATEPPALLTTPELNGDAWDRAASRMLAKMLGEFAYEEVIEPAPRTAGGSTYTLPLDDGGSLSFTARRGVYGSWRVDPGSIRAEGPDPAAGSVPFRDPLLFVTRARRLLGLDGATLGHLLRELTTTLAADARLDHTALTAAELAGLGYAELEGHQTGHPWIVANKGRLGFSATDAARYTPEAREPVRLPWLAVSHRIAEYRGVPALSTPDKLYTQELDPAVRASFADSLRARGLDPDGYHYLPVHPWQWDEWIVPLFAPAIAARDIVPLPADPDVRLPQQSIRTFANLARPDRHTVKLPLSVLNTLVWRGLPTERTIAAPAVTGWVLGLRDNDPFLRDTCGVILLGEVASVTVEHPLYDHLPEAPYQFKEILGAIWREPLPPRLAPGERARTLASLLHTDPAGRAFTAELVERSGLAPSVWLTRLFAALLPPLLHFLYRYGTVFSPHGENAIVVFDGEDVPVRLAIKDFVDDVNVSAQPLPEHDTMPADVRRVLLTEEPAFLTQFIHSGLFTGVFRFLSPLCEEQLGVPEGEFWSLVRAEILRYHARFPELKERFEMFDMLTPRIDRLCLNRNRLHLDGYRDRPVRPHAAVHGSVANPLHPSE</sequence>
<feature type="domain" description="Aerobactin siderophore biosynthesis IucA/IucC N-terminal" evidence="4">
    <location>
        <begin position="156"/>
        <end position="406"/>
    </location>
</feature>
<dbReference type="Gene3D" id="3.30.310.280">
    <property type="match status" value="1"/>
</dbReference>
<proteinExistence type="inferred from homology"/>
<name>A0ABY6PP94_9ACTN</name>
<comment type="pathway">
    <text evidence="1">Siderophore biosynthesis.</text>
</comment>
<dbReference type="InterPro" id="IPR037455">
    <property type="entry name" value="LucA/IucC-like"/>
</dbReference>
<evidence type="ECO:0000256" key="2">
    <source>
        <dbReference type="ARBA" id="ARBA00007832"/>
    </source>
</evidence>
<protein>
    <submittedName>
        <fullName evidence="6">IucA/IucC family siderophore biosynthesis protein</fullName>
    </submittedName>
</protein>
<dbReference type="EMBL" id="CP098740">
    <property type="protein sequence ID" value="UZK54009.1"/>
    <property type="molecule type" value="Genomic_DNA"/>
</dbReference>
<evidence type="ECO:0000256" key="3">
    <source>
        <dbReference type="SAM" id="MobiDB-lite"/>
    </source>
</evidence>
<reference evidence="6" key="1">
    <citation type="journal article" date="2022" name="Front. Microbiol.">
        <title>Mirubactin C rescues the lethal effect of cell wall biosynthesis mutations in Bacillus subtilis.</title>
        <authorList>
            <person name="Kepplinger B."/>
            <person name="Wen X."/>
            <person name="Tyler A.R."/>
            <person name="Kim B.Y."/>
            <person name="Brown J."/>
            <person name="Banks P."/>
            <person name="Dashti Y."/>
            <person name="Mackenzie E.S."/>
            <person name="Wills C."/>
            <person name="Kawai Y."/>
            <person name="Waldron K.J."/>
            <person name="Allenby N.E.E."/>
            <person name="Wu L.J."/>
            <person name="Hall M.J."/>
            <person name="Errington J."/>
        </authorList>
    </citation>
    <scope>NUCLEOTIDE SEQUENCE</scope>
    <source>
        <strain evidence="6">MDA8-470</strain>
    </source>
</reference>
<evidence type="ECO:0000313" key="6">
    <source>
        <dbReference type="EMBL" id="UZK54009.1"/>
    </source>
</evidence>
<dbReference type="InterPro" id="IPR007310">
    <property type="entry name" value="Aerobactin_biosyn_IucA/IucC_N"/>
</dbReference>
<organism evidence="6 7">
    <name type="scientific">Streptomyces drozdowiczii</name>
    <dbReference type="NCBI Taxonomy" id="202862"/>
    <lineage>
        <taxon>Bacteria</taxon>
        <taxon>Bacillati</taxon>
        <taxon>Actinomycetota</taxon>
        <taxon>Actinomycetes</taxon>
        <taxon>Kitasatosporales</taxon>
        <taxon>Streptomycetaceae</taxon>
        <taxon>Streptomyces</taxon>
    </lineage>
</organism>
<feature type="compositionally biased region" description="Basic and acidic residues" evidence="3">
    <location>
        <begin position="1"/>
        <end position="11"/>
    </location>
</feature>
<evidence type="ECO:0000259" key="4">
    <source>
        <dbReference type="Pfam" id="PF04183"/>
    </source>
</evidence>
<evidence type="ECO:0000313" key="7">
    <source>
        <dbReference type="Proteomes" id="UP001164963"/>
    </source>
</evidence>
<comment type="similarity">
    <text evidence="2">Belongs to the IucA/IucC family.</text>
</comment>
<dbReference type="RefSeq" id="WP_265540379.1">
    <property type="nucleotide sequence ID" value="NZ_CP098740.1"/>
</dbReference>
<gene>
    <name evidence="6" type="ORF">NEH16_07465</name>
</gene>
<dbReference type="Gene3D" id="1.10.510.40">
    <property type="match status" value="1"/>
</dbReference>
<evidence type="ECO:0000256" key="1">
    <source>
        <dbReference type="ARBA" id="ARBA00004924"/>
    </source>
</evidence>
<feature type="region of interest" description="Disordered" evidence="3">
    <location>
        <begin position="1"/>
        <end position="20"/>
    </location>
</feature>
<dbReference type="PANTHER" id="PTHR34384">
    <property type="entry name" value="L-2,3-DIAMINOPROPANOATE--CITRATE LIGASE"/>
    <property type="match status" value="1"/>
</dbReference>
<dbReference type="Pfam" id="PF06276">
    <property type="entry name" value="FhuF"/>
    <property type="match status" value="1"/>
</dbReference>
<keyword evidence="7" id="KW-1185">Reference proteome</keyword>
<dbReference type="InterPro" id="IPR022770">
    <property type="entry name" value="IucA/IucC-like_C"/>
</dbReference>
<feature type="domain" description="Aerobactin siderophore biosynthesis IucA/IucC-like C-terminal" evidence="5">
    <location>
        <begin position="428"/>
        <end position="588"/>
    </location>
</feature>